<organism evidence="9 10">
    <name type="scientific">Acidiferrobacter thiooxydans</name>
    <dbReference type="NCBI Taxonomy" id="163359"/>
    <lineage>
        <taxon>Bacteria</taxon>
        <taxon>Pseudomonadati</taxon>
        <taxon>Pseudomonadota</taxon>
        <taxon>Gammaproteobacteria</taxon>
        <taxon>Acidiferrobacterales</taxon>
        <taxon>Acidiferrobacteraceae</taxon>
        <taxon>Acidiferrobacter</taxon>
    </lineage>
</organism>
<comment type="subcellular location">
    <subcellularLocation>
        <location evidence="1">Membrane</location>
        <topology evidence="1">Single-pass membrane protein</topology>
    </subcellularLocation>
</comment>
<dbReference type="GO" id="GO:0022857">
    <property type="term" value="F:transmembrane transporter activity"/>
    <property type="evidence" value="ECO:0007669"/>
    <property type="project" value="InterPro"/>
</dbReference>
<evidence type="ECO:0000256" key="3">
    <source>
        <dbReference type="ARBA" id="ARBA00022692"/>
    </source>
</evidence>
<dbReference type="Pfam" id="PF25876">
    <property type="entry name" value="HH_MFP_RND"/>
    <property type="match status" value="1"/>
</dbReference>
<sequence length="295" mass="32476">MSRLSQIVRALLRQKALLAFVAILLLYGAYVYWRSLQDYVSTDDAYVGAHVVSIAAQVSGPVARVFVHNNRPVRAHQRLFEIDPHPYQIAVLAARASVAQRQALLANAEAISGRTQRMAVHHFLSSQASETAQATVKADRAALAAAKAALARARLNLSHCLVRAPTNGYLSNMRLRPGAYIQAGTPLFALIASREYWVTANFKETSLSRVVVGDRAHIHIDMYPNQRFRGRVVGISGGSGTAFSLLPPENATGNWVKVTQRVPVRILILNPNPRWPLRIGTSATATVFFRKARKH</sequence>
<dbReference type="STRING" id="163359.A9R16_04905"/>
<dbReference type="InterPro" id="IPR006143">
    <property type="entry name" value="RND_pump_MFP"/>
</dbReference>
<dbReference type="SUPFAM" id="SSF111369">
    <property type="entry name" value="HlyD-like secretion proteins"/>
    <property type="match status" value="1"/>
</dbReference>
<protein>
    <submittedName>
        <fullName evidence="9">HlyD family secretion protein</fullName>
    </submittedName>
</protein>
<evidence type="ECO:0000259" key="8">
    <source>
        <dbReference type="Pfam" id="PF25963"/>
    </source>
</evidence>
<dbReference type="Proteomes" id="UP000253250">
    <property type="component" value="Unassembled WGS sequence"/>
</dbReference>
<evidence type="ECO:0000256" key="4">
    <source>
        <dbReference type="ARBA" id="ARBA00022989"/>
    </source>
</evidence>
<dbReference type="InterPro" id="IPR058624">
    <property type="entry name" value="MdtA-like_HH"/>
</dbReference>
<evidence type="ECO:0000256" key="2">
    <source>
        <dbReference type="ARBA" id="ARBA00009477"/>
    </source>
</evidence>
<dbReference type="InterPro" id="IPR058625">
    <property type="entry name" value="MdtA-like_BSH"/>
</dbReference>
<dbReference type="PANTHER" id="PTHR30386">
    <property type="entry name" value="MEMBRANE FUSION SUBUNIT OF EMRAB-TOLC MULTIDRUG EFFLUX PUMP"/>
    <property type="match status" value="1"/>
</dbReference>
<dbReference type="NCBIfam" id="TIGR01730">
    <property type="entry name" value="RND_mfp"/>
    <property type="match status" value="1"/>
</dbReference>
<dbReference type="Pfam" id="PF25917">
    <property type="entry name" value="BSH_RND"/>
    <property type="match status" value="1"/>
</dbReference>
<accession>A0A1C2FXD3</accession>
<keyword evidence="5" id="KW-0472">Membrane</keyword>
<evidence type="ECO:0000256" key="1">
    <source>
        <dbReference type="ARBA" id="ARBA00004167"/>
    </source>
</evidence>
<feature type="domain" description="Multidrug resistance protein MdtA-like barrel-sandwich hybrid" evidence="7">
    <location>
        <begin position="51"/>
        <end position="191"/>
    </location>
</feature>
<dbReference type="EMBL" id="PSYR01000002">
    <property type="protein sequence ID" value="RCN56529.1"/>
    <property type="molecule type" value="Genomic_DNA"/>
</dbReference>
<feature type="domain" description="p-hydroxybenzoic acid efflux pump subunit AaeA-like beta-barrel" evidence="8">
    <location>
        <begin position="196"/>
        <end position="287"/>
    </location>
</feature>
<feature type="domain" description="Multidrug resistance protein MdtA-like alpha-helical hairpin" evidence="6">
    <location>
        <begin position="93"/>
        <end position="158"/>
    </location>
</feature>
<evidence type="ECO:0000313" key="9">
    <source>
        <dbReference type="EMBL" id="RCN56529.1"/>
    </source>
</evidence>
<dbReference type="Gene3D" id="2.40.50.100">
    <property type="match status" value="1"/>
</dbReference>
<evidence type="ECO:0000259" key="7">
    <source>
        <dbReference type="Pfam" id="PF25917"/>
    </source>
</evidence>
<evidence type="ECO:0000256" key="5">
    <source>
        <dbReference type="ARBA" id="ARBA00023136"/>
    </source>
</evidence>
<keyword evidence="3" id="KW-0812">Transmembrane</keyword>
<dbReference type="AlphaFoldDB" id="A0A1C2FXD3"/>
<keyword evidence="10" id="KW-1185">Reference proteome</keyword>
<keyword evidence="4" id="KW-1133">Transmembrane helix</keyword>
<reference evidence="9 10" key="1">
    <citation type="submission" date="2018-02" db="EMBL/GenBank/DDBJ databases">
        <title>Insights into the biology of acidophilic members of the Acidiferrobacteraceae family derived from comparative genomic analyses.</title>
        <authorList>
            <person name="Issotta F."/>
            <person name="Thyssen C."/>
            <person name="Mena C."/>
            <person name="Moya A."/>
            <person name="Bellenberg S."/>
            <person name="Sproer C."/>
            <person name="Covarrubias P.C."/>
            <person name="Sand W."/>
            <person name="Quatrini R."/>
            <person name="Vera M."/>
        </authorList>
    </citation>
    <scope>NUCLEOTIDE SEQUENCE [LARGE SCALE GENOMIC DNA]</scope>
    <source>
        <strain evidence="10">m-1</strain>
    </source>
</reference>
<proteinExistence type="inferred from homology"/>
<comment type="similarity">
    <text evidence="2">Belongs to the membrane fusion protein (MFP) (TC 8.A.1) family.</text>
</comment>
<evidence type="ECO:0000313" key="10">
    <source>
        <dbReference type="Proteomes" id="UP000253250"/>
    </source>
</evidence>
<comment type="caution">
    <text evidence="9">The sequence shown here is derived from an EMBL/GenBank/DDBJ whole genome shotgun (WGS) entry which is preliminary data.</text>
</comment>
<dbReference type="Gene3D" id="2.40.30.170">
    <property type="match status" value="1"/>
</dbReference>
<gene>
    <name evidence="9" type="ORF">C4900_12090</name>
</gene>
<dbReference type="PANTHER" id="PTHR30386:SF26">
    <property type="entry name" value="TRANSPORT PROTEIN COMB"/>
    <property type="match status" value="1"/>
</dbReference>
<dbReference type="Pfam" id="PF25963">
    <property type="entry name" value="Beta-barrel_AAEA"/>
    <property type="match status" value="1"/>
</dbReference>
<dbReference type="InterPro" id="IPR058634">
    <property type="entry name" value="AaeA-lik-b-barrel"/>
</dbReference>
<dbReference type="OrthoDB" id="9811754at2"/>
<dbReference type="GO" id="GO:0016020">
    <property type="term" value="C:membrane"/>
    <property type="evidence" value="ECO:0007669"/>
    <property type="project" value="UniProtKB-SubCell"/>
</dbReference>
<dbReference type="RefSeq" id="WP_065972208.1">
    <property type="nucleotide sequence ID" value="NZ_CP080624.1"/>
</dbReference>
<evidence type="ECO:0000259" key="6">
    <source>
        <dbReference type="Pfam" id="PF25876"/>
    </source>
</evidence>
<name>A0A1C2FXD3_9GAMM</name>
<dbReference type="InterPro" id="IPR050739">
    <property type="entry name" value="MFP"/>
</dbReference>